<dbReference type="Proteomes" id="UP000726136">
    <property type="component" value="Unassembled WGS sequence"/>
</dbReference>
<reference evidence="2 8" key="2">
    <citation type="submission" date="2018-12" db="EMBL/GenBank/DDBJ databases">
        <title>Characterization and Draft Genome of Vibrio anguillarum J360 Marine Pathogen Isolated from an Outbreak in Lumpfish (Cyclopterus lumpus).</title>
        <authorList>
            <person name="Vasquez J.I."/>
            <person name="Cao T."/>
            <person name="Chakraborty S."/>
            <person name="Gnanagobal H."/>
            <person name="Wescot J."/>
            <person name="Boyce D."/>
            <person name="Santander J."/>
        </authorList>
    </citation>
    <scope>NUCLEOTIDE SEQUENCE [LARGE SCALE GENOMIC DNA]</scope>
    <source>
        <strain evidence="2 8">J360</strain>
    </source>
</reference>
<dbReference type="Proteomes" id="UP000722957">
    <property type="component" value="Unassembled WGS sequence"/>
</dbReference>
<dbReference type="InterPro" id="IPR017945">
    <property type="entry name" value="DHBP_synth_RibB-like_a/b_dom"/>
</dbReference>
<evidence type="ECO:0000313" key="9">
    <source>
        <dbReference type="Proteomes" id="UP000722957"/>
    </source>
</evidence>
<dbReference type="EMBL" id="RDPI01000006">
    <property type="protein sequence ID" value="MBF4372902.1"/>
    <property type="molecule type" value="Genomic_DNA"/>
</dbReference>
<reference evidence="9 10" key="3">
    <citation type="journal article" date="2021" name="PeerJ">
        <title>Analysis of 44 Vibrio anguillarum genomes reveals high genetic diversity.</title>
        <authorList>
            <person name="Hansen M.J."/>
            <person name="Dalsgaard I."/>
        </authorList>
    </citation>
    <scope>NUCLEOTIDE SEQUENCE [LARGE SCALE GENOMIC DNA]</scope>
    <source>
        <strain evidence="4 10">040915-1/1B</strain>
        <strain evidence="3 9">17-16730-2A</strain>
        <strain evidence="5">850617-1/1</strain>
    </source>
</reference>
<reference evidence="6 7" key="1">
    <citation type="journal article" date="2017" name="J. Fish Dis.">
        <title>Comparative assessment of Vibrio virulence in marine fish larvae.</title>
        <authorList>
            <person name="Ronneseth A."/>
            <person name="Castillo D."/>
            <person name="D'Alvise P."/>
            <person name="Tonnesen O."/>
            <person name="Haugland G."/>
            <person name="Grotkjaer T."/>
            <person name="Engell-Sorensen K."/>
            <person name="Norremark L."/>
            <person name="Bergh O."/>
            <person name="Wergeland H.I."/>
            <person name="Gram L."/>
        </authorList>
    </citation>
    <scope>NUCLEOTIDE SEQUENCE [LARGE SCALE GENOMIC DNA]</scope>
    <source>
        <strain evidence="6 7">90-11-286</strain>
    </source>
</reference>
<dbReference type="Proteomes" id="UP000786185">
    <property type="component" value="Unassembled WGS sequence"/>
</dbReference>
<dbReference type="Gene3D" id="3.90.870.10">
    <property type="entry name" value="DHBP synthase"/>
    <property type="match status" value="1"/>
</dbReference>
<dbReference type="Pfam" id="PF01300">
    <property type="entry name" value="Sua5_yciO_yrdC"/>
    <property type="match status" value="1"/>
</dbReference>
<dbReference type="NCBIfam" id="TIGR00057">
    <property type="entry name" value="L-threonylcarbamoyladenylate synthase"/>
    <property type="match status" value="1"/>
</dbReference>
<dbReference type="InterPro" id="IPR052532">
    <property type="entry name" value="SUA5_domain"/>
</dbReference>
<dbReference type="OMA" id="YALGCQI"/>
<evidence type="ECO:0000313" key="2">
    <source>
        <dbReference type="EMBL" id="AZS25960.1"/>
    </source>
</evidence>
<organism evidence="3 9">
    <name type="scientific">Vibrio anguillarum</name>
    <name type="common">Listonella anguillarum</name>
    <dbReference type="NCBI Taxonomy" id="55601"/>
    <lineage>
        <taxon>Bacteria</taxon>
        <taxon>Pseudomonadati</taxon>
        <taxon>Pseudomonadota</taxon>
        <taxon>Gammaproteobacteria</taxon>
        <taxon>Vibrionales</taxon>
        <taxon>Vibrionaceae</taxon>
        <taxon>Vibrio</taxon>
    </lineage>
</organism>
<dbReference type="PROSITE" id="PS51163">
    <property type="entry name" value="YRDC"/>
    <property type="match status" value="1"/>
</dbReference>
<dbReference type="EMBL" id="JAHGUI010000036">
    <property type="protein sequence ID" value="MBT2919039.1"/>
    <property type="molecule type" value="Genomic_DNA"/>
</dbReference>
<evidence type="ECO:0000259" key="1">
    <source>
        <dbReference type="PROSITE" id="PS51163"/>
    </source>
</evidence>
<proteinExistence type="predicted"/>
<dbReference type="Proteomes" id="UP000078309">
    <property type="component" value="Unassembled WGS sequence"/>
</dbReference>
<feature type="domain" description="YrdC-like" evidence="1">
    <location>
        <begin position="14"/>
        <end position="200"/>
    </location>
</feature>
<name>A0A191W341_VIBAN</name>
<evidence type="ECO:0000313" key="10">
    <source>
        <dbReference type="Proteomes" id="UP000726136"/>
    </source>
</evidence>
<accession>A0A191W341</accession>
<evidence type="ECO:0000313" key="3">
    <source>
        <dbReference type="EMBL" id="MBF4270610.1"/>
    </source>
</evidence>
<sequence>MSQFFYVHPENPQTRLITQAVAIIRNGGVVVYPTDSGYALGCQLENKQALERICQIRRLDDKHNFTLLCRDLSELSFYARVDNTAFRLLKNNTPGPYTFIFKGTKEVPRRLMNAKRKTIGIRVPNNRIALDLLEALGEPLMSTSLILPGNTHTESDPEEIRDRLEHAVDVILNGGYLGEQPTTVIDFSEDEMVVARVGAGDPTPFE</sequence>
<dbReference type="KEGG" id="vau:VANGNB10_cI1027"/>
<dbReference type="EMBL" id="RDOM01000003">
    <property type="protein sequence ID" value="MBF4270610.1"/>
    <property type="molecule type" value="Genomic_DNA"/>
</dbReference>
<evidence type="ECO:0000313" key="6">
    <source>
        <dbReference type="EMBL" id="MBT2919039.1"/>
    </source>
</evidence>
<evidence type="ECO:0000313" key="7">
    <source>
        <dbReference type="Proteomes" id="UP000078309"/>
    </source>
</evidence>
<dbReference type="SUPFAM" id="SSF55821">
    <property type="entry name" value="YrdC/RibB"/>
    <property type="match status" value="1"/>
</dbReference>
<evidence type="ECO:0000313" key="4">
    <source>
        <dbReference type="EMBL" id="MBF4372902.1"/>
    </source>
</evidence>
<keyword evidence="10" id="KW-1185">Reference proteome</keyword>
<dbReference type="EMBL" id="SCLC01000002">
    <property type="protein sequence ID" value="MBF4433943.1"/>
    <property type="molecule type" value="Genomic_DNA"/>
</dbReference>
<dbReference type="STRING" id="55601.AA407_08045"/>
<evidence type="ECO:0000313" key="8">
    <source>
        <dbReference type="Proteomes" id="UP000256923"/>
    </source>
</evidence>
<dbReference type="AlphaFoldDB" id="A0A191W341"/>
<dbReference type="EMBL" id="CP034672">
    <property type="protein sequence ID" value="AZS25960.1"/>
    <property type="molecule type" value="Genomic_DNA"/>
</dbReference>
<dbReference type="PANTHER" id="PTHR42828">
    <property type="entry name" value="DHBP SYNTHASE RIBB-LIKE ALPHA/BETA DOMAIN-CONTAINING PROTEIN"/>
    <property type="match status" value="1"/>
</dbReference>
<dbReference type="GO" id="GO:0003725">
    <property type="term" value="F:double-stranded RNA binding"/>
    <property type="evidence" value="ECO:0007669"/>
    <property type="project" value="InterPro"/>
</dbReference>
<dbReference type="OrthoDB" id="9781656at2"/>
<protein>
    <submittedName>
        <fullName evidence="3">Threonylcarbamoyl-AMP synthase</fullName>
    </submittedName>
</protein>
<dbReference type="Proteomes" id="UP000256923">
    <property type="component" value="Chromosome 1"/>
</dbReference>
<dbReference type="RefSeq" id="WP_013857139.1">
    <property type="nucleotide sequence ID" value="NZ_AJYT02000064.1"/>
</dbReference>
<gene>
    <name evidence="2" type="ORF">DYL72_13655</name>
    <name evidence="3" type="ORF">EAY07_00830</name>
    <name evidence="4" type="ORF">EAY46_07370</name>
    <name evidence="5" type="ORF">ERJ77_05440</name>
    <name evidence="6" type="ORF">PL14_10100</name>
</gene>
<dbReference type="InterPro" id="IPR006070">
    <property type="entry name" value="Sua5-like_dom"/>
</dbReference>
<dbReference type="PANTHER" id="PTHR42828:SF3">
    <property type="entry name" value="THREONYLCARBAMOYL-AMP SYNTHASE"/>
    <property type="match status" value="1"/>
</dbReference>
<reference evidence="6" key="4">
    <citation type="submission" date="2021-05" db="EMBL/GenBank/DDBJ databases">
        <authorList>
            <person name="Kalatzis P.G."/>
            <person name="Castillo D."/>
            <person name="D'Alvise P."/>
            <person name="Middelboe M."/>
            <person name="Gram L."/>
        </authorList>
    </citation>
    <scope>NUCLEOTIDE SEQUENCE</scope>
    <source>
        <strain evidence="6">90-11-286</strain>
    </source>
</reference>
<evidence type="ECO:0000313" key="5">
    <source>
        <dbReference type="EMBL" id="MBF4433943.1"/>
    </source>
</evidence>
<accession>A0A1E5FH28</accession>